<evidence type="ECO:0000313" key="17">
    <source>
        <dbReference type="Proteomes" id="UP000051086"/>
    </source>
</evidence>
<dbReference type="SMART" id="SM00388">
    <property type="entry name" value="HisKA"/>
    <property type="match status" value="1"/>
</dbReference>
<dbReference type="SUPFAM" id="SSF47384">
    <property type="entry name" value="Homodimeric domain of signal transducing histidine kinase"/>
    <property type="match status" value="1"/>
</dbReference>
<dbReference type="Gene3D" id="1.10.287.130">
    <property type="match status" value="1"/>
</dbReference>
<dbReference type="SUPFAM" id="SSF55874">
    <property type="entry name" value="ATPase domain of HSP90 chaperone/DNA topoisomerase II/histidine kinase"/>
    <property type="match status" value="1"/>
</dbReference>
<dbReference type="InterPro" id="IPR003594">
    <property type="entry name" value="HATPase_dom"/>
</dbReference>
<dbReference type="GO" id="GO:0000155">
    <property type="term" value="F:phosphorelay sensor kinase activity"/>
    <property type="evidence" value="ECO:0007669"/>
    <property type="project" value="InterPro"/>
</dbReference>
<evidence type="ECO:0000313" key="16">
    <source>
        <dbReference type="EMBL" id="CUH70887.1"/>
    </source>
</evidence>
<dbReference type="RefSeq" id="WP_082626154.1">
    <property type="nucleotide sequence ID" value="NZ_CYSB01000030.1"/>
</dbReference>
<dbReference type="InterPro" id="IPR005467">
    <property type="entry name" value="His_kinase_dom"/>
</dbReference>
<dbReference type="InterPro" id="IPR004358">
    <property type="entry name" value="Sig_transdc_His_kin-like_C"/>
</dbReference>
<dbReference type="Proteomes" id="UP000051887">
    <property type="component" value="Unassembled WGS sequence"/>
</dbReference>
<evidence type="ECO:0000256" key="5">
    <source>
        <dbReference type="ARBA" id="ARBA00022553"/>
    </source>
</evidence>
<dbReference type="PANTHER" id="PTHR43065">
    <property type="entry name" value="SENSOR HISTIDINE KINASE"/>
    <property type="match status" value="1"/>
</dbReference>
<comment type="catalytic activity">
    <reaction evidence="1">
        <text>ATP + protein L-histidine = ADP + protein N-phospho-L-histidine.</text>
        <dbReference type="EC" id="2.7.13.3"/>
    </reaction>
</comment>
<dbReference type="PROSITE" id="PS50885">
    <property type="entry name" value="HAMP"/>
    <property type="match status" value="1"/>
</dbReference>
<dbReference type="PROSITE" id="PS50109">
    <property type="entry name" value="HIS_KIN"/>
    <property type="match status" value="1"/>
</dbReference>
<dbReference type="PANTHER" id="PTHR43065:SF22">
    <property type="entry name" value="HISTIDINE KINASE"/>
    <property type="match status" value="1"/>
</dbReference>
<dbReference type="Gene3D" id="3.30.565.10">
    <property type="entry name" value="Histidine kinase-like ATPase, C-terminal domain"/>
    <property type="match status" value="1"/>
</dbReference>
<keyword evidence="7 12" id="KW-0812">Transmembrane</keyword>
<protein>
    <recommendedName>
        <fullName evidence="3">histidine kinase</fullName>
        <ecNumber evidence="3">2.7.13.3</ecNumber>
    </recommendedName>
</protein>
<feature type="transmembrane region" description="Helical" evidence="12">
    <location>
        <begin position="341"/>
        <end position="363"/>
    </location>
</feature>
<keyword evidence="17" id="KW-1185">Reference proteome</keyword>
<dbReference type="PRINTS" id="PR00344">
    <property type="entry name" value="BCTRLSENSOR"/>
</dbReference>
<dbReference type="GO" id="GO:0005886">
    <property type="term" value="C:plasma membrane"/>
    <property type="evidence" value="ECO:0007669"/>
    <property type="project" value="UniProtKB-SubCell"/>
</dbReference>
<dbReference type="OrthoDB" id="7568856at2"/>
<evidence type="ECO:0000256" key="9">
    <source>
        <dbReference type="ARBA" id="ARBA00022989"/>
    </source>
</evidence>
<dbReference type="SUPFAM" id="SSF158472">
    <property type="entry name" value="HAMP domain-like"/>
    <property type="match status" value="1"/>
</dbReference>
<feature type="domain" description="HAMP" evidence="14">
    <location>
        <begin position="364"/>
        <end position="417"/>
    </location>
</feature>
<feature type="coiled-coil region" evidence="11">
    <location>
        <begin position="402"/>
        <end position="450"/>
    </location>
</feature>
<evidence type="ECO:0000259" key="14">
    <source>
        <dbReference type="PROSITE" id="PS50885"/>
    </source>
</evidence>
<evidence type="ECO:0000256" key="10">
    <source>
        <dbReference type="ARBA" id="ARBA00023136"/>
    </source>
</evidence>
<keyword evidence="10 12" id="KW-0472">Membrane</keyword>
<dbReference type="InterPro" id="IPR036890">
    <property type="entry name" value="HATPase_C_sf"/>
</dbReference>
<dbReference type="CDD" id="cd06225">
    <property type="entry name" value="HAMP"/>
    <property type="match status" value="1"/>
</dbReference>
<evidence type="ECO:0000256" key="7">
    <source>
        <dbReference type="ARBA" id="ARBA00022692"/>
    </source>
</evidence>
<dbReference type="Pfam" id="PF00672">
    <property type="entry name" value="HAMP"/>
    <property type="match status" value="1"/>
</dbReference>
<name>A0A0N7LX46_9RHOB</name>
<dbReference type="Pfam" id="PF00512">
    <property type="entry name" value="HisKA"/>
    <property type="match status" value="1"/>
</dbReference>
<keyword evidence="5" id="KW-0597">Phosphoprotein</keyword>
<dbReference type="EMBL" id="CYSC01000015">
    <property type="protein sequence ID" value="CUH70887.1"/>
    <property type="molecule type" value="Genomic_DNA"/>
</dbReference>
<reference evidence="16 18" key="2">
    <citation type="submission" date="2015-09" db="EMBL/GenBank/DDBJ databases">
        <authorList>
            <consortium name="Swine Surveillance"/>
        </authorList>
    </citation>
    <scope>NUCLEOTIDE SEQUENCE [LARGE SCALE GENOMIC DNA]</scope>
    <source>
        <strain evidence="16 18">5120</strain>
    </source>
</reference>
<evidence type="ECO:0000259" key="13">
    <source>
        <dbReference type="PROSITE" id="PS50109"/>
    </source>
</evidence>
<comment type="subcellular location">
    <subcellularLocation>
        <location evidence="2">Cell membrane</location>
        <topology evidence="2">Multi-pass membrane protein</topology>
    </subcellularLocation>
</comment>
<keyword evidence="6 16" id="KW-0808">Transferase</keyword>
<dbReference type="SMART" id="SM00304">
    <property type="entry name" value="HAMP"/>
    <property type="match status" value="1"/>
</dbReference>
<dbReference type="CDD" id="cd00082">
    <property type="entry name" value="HisKA"/>
    <property type="match status" value="1"/>
</dbReference>
<evidence type="ECO:0000256" key="12">
    <source>
        <dbReference type="SAM" id="Phobius"/>
    </source>
</evidence>
<keyword evidence="4" id="KW-1003">Cell membrane</keyword>
<dbReference type="Pfam" id="PF02518">
    <property type="entry name" value="HATPase_c"/>
    <property type="match status" value="1"/>
</dbReference>
<dbReference type="InterPro" id="IPR029151">
    <property type="entry name" value="Sensor-like_sf"/>
</dbReference>
<keyword evidence="11" id="KW-0175">Coiled coil</keyword>
<keyword evidence="9 12" id="KW-1133">Transmembrane helix</keyword>
<evidence type="ECO:0000256" key="2">
    <source>
        <dbReference type="ARBA" id="ARBA00004651"/>
    </source>
</evidence>
<dbReference type="InterPro" id="IPR003661">
    <property type="entry name" value="HisK_dim/P_dom"/>
</dbReference>
<dbReference type="EC" id="2.7.13.3" evidence="3"/>
<gene>
    <name evidence="16" type="primary">kinA</name>
    <name evidence="15" type="ORF">TL5118_02374</name>
    <name evidence="16" type="ORF">TL5120_00667</name>
</gene>
<dbReference type="InterPro" id="IPR036097">
    <property type="entry name" value="HisK_dim/P_sf"/>
</dbReference>
<dbReference type="Pfam" id="PF17202">
    <property type="entry name" value="sCache_3_3"/>
    <property type="match status" value="1"/>
</dbReference>
<dbReference type="Gene3D" id="6.10.340.10">
    <property type="match status" value="1"/>
</dbReference>
<evidence type="ECO:0000256" key="1">
    <source>
        <dbReference type="ARBA" id="ARBA00000085"/>
    </source>
</evidence>
<dbReference type="SMART" id="SM00387">
    <property type="entry name" value="HATPase_c"/>
    <property type="match status" value="1"/>
</dbReference>
<feature type="transmembrane region" description="Helical" evidence="12">
    <location>
        <begin position="29"/>
        <end position="52"/>
    </location>
</feature>
<accession>A0A0N7LX46</accession>
<dbReference type="InterPro" id="IPR033463">
    <property type="entry name" value="sCache_3"/>
</dbReference>
<evidence type="ECO:0000256" key="11">
    <source>
        <dbReference type="SAM" id="Coils"/>
    </source>
</evidence>
<dbReference type="InterPro" id="IPR003660">
    <property type="entry name" value="HAMP_dom"/>
</dbReference>
<evidence type="ECO:0000256" key="3">
    <source>
        <dbReference type="ARBA" id="ARBA00012438"/>
    </source>
</evidence>
<evidence type="ECO:0000256" key="4">
    <source>
        <dbReference type="ARBA" id="ARBA00022475"/>
    </source>
</evidence>
<sequence>MADAVSDHPAVAQQGPRNRRRRVSVRVRLLAIALLPTVFIMPIFFIITAINWSARFDNLLIAKVNGELTIAQQYLSRIVESRQLQVQSLGDSRQFSIAVERGGAEALQALLDAQRDALGLDFLYVLNPRGVVISSPDFVQTDTLEHWPVVGSALRGKSAAAIDLFSGEELKQMSPILASRARIRLVPTQAAVPTDRTEETRGMFVHTAAPISLPNGQGALVGGVLLNRNLNFIDTINDLVYPTASLIEGTVGTATLFLDDVRVSTNVRLFQDQRALGTRVSAAVRAAVLDEGRTWLDRAFVVNDWYISAYQPITDSMGERVGMLYVGFLETPFRTAKFKTLLTFAAAFAVIVFLSVPLFLRWARQIFRPIERMQGTINRVEEGDLGARTGVENRGDELGRVAEQMDSLLDQIQDRDRELNNRVAERTRELREANNRLEATTKQLLVSEKLAAVGEIAAGIAHEINNPMTVIQGNLDLIRSEIGPQAEDLKTEFRLIDEQVHSVFLIVNKLLQFTRPDEYAGEVESHHPDEVIEDSIPLVQHLLNKVDIDLYLRLNATRYLGINRTELQQVLINLIVNAIHAMPDGGDLLLRADDMDREGKPGVQIVVQDSGDGMEADVLARVFDPFFTTKQGEGTGLGLSISRKIVLRYGGHMYADSTPGTGTRFTIWLPQEGT</sequence>
<evidence type="ECO:0000313" key="15">
    <source>
        <dbReference type="EMBL" id="CUH67869.1"/>
    </source>
</evidence>
<reference evidence="15 17" key="1">
    <citation type="submission" date="2015-09" db="EMBL/GenBank/DDBJ databases">
        <authorList>
            <person name="Rodrigo-Torres L."/>
            <person name="Arahal D.R."/>
        </authorList>
    </citation>
    <scope>NUCLEOTIDE SEQUENCE [LARGE SCALE GENOMIC DNA]</scope>
    <source>
        <strain evidence="15 17">CECT 5118</strain>
    </source>
</reference>
<organism evidence="16 18">
    <name type="scientific">Thalassovita autumnalis</name>
    <dbReference type="NCBI Taxonomy" id="2072972"/>
    <lineage>
        <taxon>Bacteria</taxon>
        <taxon>Pseudomonadati</taxon>
        <taxon>Pseudomonadota</taxon>
        <taxon>Alphaproteobacteria</taxon>
        <taxon>Rhodobacterales</taxon>
        <taxon>Roseobacteraceae</taxon>
        <taxon>Thalassovita</taxon>
    </lineage>
</organism>
<keyword evidence="8 16" id="KW-0418">Kinase</keyword>
<dbReference type="EMBL" id="CYSB01000030">
    <property type="protein sequence ID" value="CUH67869.1"/>
    <property type="molecule type" value="Genomic_DNA"/>
</dbReference>
<feature type="domain" description="Histidine kinase" evidence="13">
    <location>
        <begin position="459"/>
        <end position="673"/>
    </location>
</feature>
<evidence type="ECO:0000256" key="6">
    <source>
        <dbReference type="ARBA" id="ARBA00022679"/>
    </source>
</evidence>
<evidence type="ECO:0000313" key="18">
    <source>
        <dbReference type="Proteomes" id="UP000051887"/>
    </source>
</evidence>
<dbReference type="SUPFAM" id="SSF103190">
    <property type="entry name" value="Sensory domain-like"/>
    <property type="match status" value="2"/>
</dbReference>
<proteinExistence type="predicted"/>
<dbReference type="AlphaFoldDB" id="A0A0N7LX46"/>
<evidence type="ECO:0000256" key="8">
    <source>
        <dbReference type="ARBA" id="ARBA00022777"/>
    </source>
</evidence>
<dbReference type="Proteomes" id="UP000051086">
    <property type="component" value="Unassembled WGS sequence"/>
</dbReference>